<evidence type="ECO:0000259" key="5">
    <source>
        <dbReference type="PROSITE" id="PS50977"/>
    </source>
</evidence>
<gene>
    <name evidence="6" type="ORF">DESUT3_15430</name>
</gene>
<dbReference type="Proteomes" id="UP001319827">
    <property type="component" value="Chromosome"/>
</dbReference>
<reference evidence="6 7" key="2">
    <citation type="journal article" date="2021" name="Int. J. Syst. Evol. Microbiol.">
        <title>Isolation and Polyphasic Characterization of Desulfuromonas versatilis sp. Nov., an Electrogenic Bacteria Capable of Versatile Metabolism Isolated from a Graphene Oxide-Reducing Enrichment Culture.</title>
        <authorList>
            <person name="Xie L."/>
            <person name="Yoshida N."/>
            <person name="Ishii S."/>
            <person name="Meng L."/>
        </authorList>
    </citation>
    <scope>NUCLEOTIDE SEQUENCE [LARGE SCALE GENOMIC DNA]</scope>
    <source>
        <strain evidence="6 7">NIT-T3</strain>
    </source>
</reference>
<feature type="DNA-binding region" description="H-T-H motif" evidence="4">
    <location>
        <begin position="24"/>
        <end position="43"/>
    </location>
</feature>
<dbReference type="Pfam" id="PF00440">
    <property type="entry name" value="TetR_N"/>
    <property type="match status" value="1"/>
</dbReference>
<accession>A0ABM8HRB1</accession>
<evidence type="ECO:0000313" key="7">
    <source>
        <dbReference type="Proteomes" id="UP001319827"/>
    </source>
</evidence>
<evidence type="ECO:0000256" key="4">
    <source>
        <dbReference type="PROSITE-ProRule" id="PRU00335"/>
    </source>
</evidence>
<dbReference type="EMBL" id="AP024355">
    <property type="protein sequence ID" value="BCR04474.1"/>
    <property type="molecule type" value="Genomic_DNA"/>
</dbReference>
<evidence type="ECO:0000256" key="2">
    <source>
        <dbReference type="ARBA" id="ARBA00023125"/>
    </source>
</evidence>
<dbReference type="PANTHER" id="PTHR47506">
    <property type="entry name" value="TRANSCRIPTIONAL REGULATORY PROTEIN"/>
    <property type="match status" value="1"/>
</dbReference>
<keyword evidence="1" id="KW-0805">Transcription regulation</keyword>
<dbReference type="Gene3D" id="1.10.357.10">
    <property type="entry name" value="Tetracycline Repressor, domain 2"/>
    <property type="match status" value="1"/>
</dbReference>
<reference evidence="6 7" key="1">
    <citation type="journal article" date="2016" name="C (Basel)">
        <title>Selective Growth of and Electricity Production by Marine Exoelectrogenic Bacteria in Self-Aggregated Hydrogel of Microbially Reduced Graphene Oxide.</title>
        <authorList>
            <person name="Yoshida N."/>
            <person name="Goto Y."/>
            <person name="Miyata Y."/>
        </authorList>
    </citation>
    <scope>NUCLEOTIDE SEQUENCE [LARGE SCALE GENOMIC DNA]</scope>
    <source>
        <strain evidence="6 7">NIT-T3</strain>
    </source>
</reference>
<evidence type="ECO:0000256" key="3">
    <source>
        <dbReference type="ARBA" id="ARBA00023163"/>
    </source>
</evidence>
<proteinExistence type="predicted"/>
<sequence length="175" mass="19499">MTTKEQIASRLEQAFSQRGFAEPGVAELKILAGVSLRTLYRYFPSKESMVIGALDYRHGRYLKFLAEDEPPPGRESIVHLFHRLADWMRQKAPHGCLSVNAFAAYPSSLAIRDAVKLHKDELVRLLARRSGREALGWELFLIHEGVSAAWPLVGMRASEAGETAVLKLIDGGIND</sequence>
<evidence type="ECO:0000256" key="1">
    <source>
        <dbReference type="ARBA" id="ARBA00023015"/>
    </source>
</evidence>
<keyword evidence="3" id="KW-0804">Transcription</keyword>
<dbReference type="PROSITE" id="PS50977">
    <property type="entry name" value="HTH_TETR_2"/>
    <property type="match status" value="1"/>
</dbReference>
<keyword evidence="2 4" id="KW-0238">DNA-binding</keyword>
<keyword evidence="7" id="KW-1185">Reference proteome</keyword>
<protein>
    <recommendedName>
        <fullName evidence="5">HTH tetR-type domain-containing protein</fullName>
    </recommendedName>
</protein>
<dbReference type="InterPro" id="IPR001647">
    <property type="entry name" value="HTH_TetR"/>
</dbReference>
<dbReference type="InterPro" id="IPR009057">
    <property type="entry name" value="Homeodomain-like_sf"/>
</dbReference>
<dbReference type="SUPFAM" id="SSF46689">
    <property type="entry name" value="Homeodomain-like"/>
    <property type="match status" value="1"/>
</dbReference>
<organism evidence="6 7">
    <name type="scientific">Desulfuromonas versatilis</name>
    <dbReference type="NCBI Taxonomy" id="2802975"/>
    <lineage>
        <taxon>Bacteria</taxon>
        <taxon>Pseudomonadati</taxon>
        <taxon>Thermodesulfobacteriota</taxon>
        <taxon>Desulfuromonadia</taxon>
        <taxon>Desulfuromonadales</taxon>
        <taxon>Desulfuromonadaceae</taxon>
        <taxon>Desulfuromonas</taxon>
    </lineage>
</organism>
<evidence type="ECO:0000313" key="6">
    <source>
        <dbReference type="EMBL" id="BCR04474.1"/>
    </source>
</evidence>
<name>A0ABM8HRB1_9BACT</name>
<feature type="domain" description="HTH tetR-type" evidence="5">
    <location>
        <begin position="1"/>
        <end position="61"/>
    </location>
</feature>
<dbReference type="PANTHER" id="PTHR47506:SF1">
    <property type="entry name" value="HTH-TYPE TRANSCRIPTIONAL REGULATOR YJDC"/>
    <property type="match status" value="1"/>
</dbReference>
<dbReference type="RefSeq" id="WP_404827037.1">
    <property type="nucleotide sequence ID" value="NZ_AP024355.1"/>
</dbReference>